<feature type="transmembrane region" description="Helical" evidence="1">
    <location>
        <begin position="45"/>
        <end position="65"/>
    </location>
</feature>
<protein>
    <submittedName>
        <fullName evidence="2">Uncharacterized protein</fullName>
    </submittedName>
</protein>
<feature type="transmembrane region" description="Helical" evidence="1">
    <location>
        <begin position="216"/>
        <end position="239"/>
    </location>
</feature>
<feature type="transmembrane region" description="Helical" evidence="1">
    <location>
        <begin position="21"/>
        <end position="39"/>
    </location>
</feature>
<sequence>MILIGGRMTMFRNTISFIGNNFGFFAFVAVAYAVLDWAADASIPFALLVGLVLFVAGSVVDYLIYRRLLRRGALNPFRKGEAVDIRECIGFSLRSMALGTISIAGPTLLAFLTTTFSVTSVEAGIALIITSLLAAAVFEALTFAYLGTWLPAYLYGQNTEFSAALRRGRNSFGSLSFRFLVLNISIAALALLLPWLAGALAPDHVAWLDWLASGLFGNILGLVAEVYFAIALCQAYLTLEEIV</sequence>
<keyword evidence="1" id="KW-1133">Transmembrane helix</keyword>
<keyword evidence="3" id="KW-1185">Reference proteome</keyword>
<reference evidence="2 3" key="2">
    <citation type="submission" date="2019-06" db="EMBL/GenBank/DDBJ databases">
        <title>Martelella lutilitoris sp. nov., isolated from a tidal mudflat.</title>
        <authorList>
            <person name="Kim Y.-J."/>
        </authorList>
    </citation>
    <scope>NUCLEOTIDE SEQUENCE [LARGE SCALE GENOMIC DNA]</scope>
    <source>
        <strain evidence="2 3">GH2-6</strain>
    </source>
</reference>
<evidence type="ECO:0000313" key="2">
    <source>
        <dbReference type="EMBL" id="TNB49296.1"/>
    </source>
</evidence>
<feature type="transmembrane region" description="Helical" evidence="1">
    <location>
        <begin position="124"/>
        <end position="154"/>
    </location>
</feature>
<keyword evidence="1" id="KW-0472">Membrane</keyword>
<reference evidence="2 3" key="1">
    <citation type="submission" date="2019-05" db="EMBL/GenBank/DDBJ databases">
        <authorList>
            <person name="Lee S.D."/>
        </authorList>
    </citation>
    <scope>NUCLEOTIDE SEQUENCE [LARGE SCALE GENOMIC DNA]</scope>
    <source>
        <strain evidence="2 3">GH2-6</strain>
    </source>
</reference>
<dbReference type="Proteomes" id="UP000307874">
    <property type="component" value="Unassembled WGS sequence"/>
</dbReference>
<dbReference type="EMBL" id="VCLB01000002">
    <property type="protein sequence ID" value="TNB49296.1"/>
    <property type="molecule type" value="Genomic_DNA"/>
</dbReference>
<dbReference type="OrthoDB" id="9874788at2"/>
<feature type="transmembrane region" description="Helical" evidence="1">
    <location>
        <begin position="175"/>
        <end position="196"/>
    </location>
</feature>
<keyword evidence="1" id="KW-0812">Transmembrane</keyword>
<dbReference type="AlphaFoldDB" id="A0A5C4JV78"/>
<accession>A0A5C4JV78</accession>
<organism evidence="2 3">
    <name type="scientific">Martelella lutilitoris</name>
    <dbReference type="NCBI Taxonomy" id="2583532"/>
    <lineage>
        <taxon>Bacteria</taxon>
        <taxon>Pseudomonadati</taxon>
        <taxon>Pseudomonadota</taxon>
        <taxon>Alphaproteobacteria</taxon>
        <taxon>Hyphomicrobiales</taxon>
        <taxon>Aurantimonadaceae</taxon>
        <taxon>Martelella</taxon>
    </lineage>
</organism>
<feature type="transmembrane region" description="Helical" evidence="1">
    <location>
        <begin position="96"/>
        <end position="118"/>
    </location>
</feature>
<proteinExistence type="predicted"/>
<name>A0A5C4JV78_9HYPH</name>
<gene>
    <name evidence="2" type="ORF">FF124_04740</name>
</gene>
<evidence type="ECO:0000313" key="3">
    <source>
        <dbReference type="Proteomes" id="UP000307874"/>
    </source>
</evidence>
<evidence type="ECO:0000256" key="1">
    <source>
        <dbReference type="SAM" id="Phobius"/>
    </source>
</evidence>
<comment type="caution">
    <text evidence="2">The sequence shown here is derived from an EMBL/GenBank/DDBJ whole genome shotgun (WGS) entry which is preliminary data.</text>
</comment>
<dbReference type="RefSeq" id="WP_138747326.1">
    <property type="nucleotide sequence ID" value="NZ_VCLB01000002.1"/>
</dbReference>